<feature type="transmembrane region" description="Helical" evidence="5">
    <location>
        <begin position="184"/>
        <end position="201"/>
    </location>
</feature>
<dbReference type="STRING" id="48727.SAMN05192555_102292"/>
<evidence type="ECO:0000256" key="5">
    <source>
        <dbReference type="SAM" id="Phobius"/>
    </source>
</evidence>
<dbReference type="AlphaFoldDB" id="A0A1G9GYB1"/>
<dbReference type="Gene3D" id="1.20.120.350">
    <property type="entry name" value="Voltage-gated potassium channels. Chain C"/>
    <property type="match status" value="1"/>
</dbReference>
<proteinExistence type="predicted"/>
<dbReference type="EMBL" id="FNGH01000002">
    <property type="protein sequence ID" value="SDL05678.1"/>
    <property type="molecule type" value="Genomic_DNA"/>
</dbReference>
<keyword evidence="3 5" id="KW-1133">Transmembrane helix</keyword>
<dbReference type="GO" id="GO:0001518">
    <property type="term" value="C:voltage-gated sodium channel complex"/>
    <property type="evidence" value="ECO:0007669"/>
    <property type="project" value="TreeGrafter"/>
</dbReference>
<dbReference type="Proteomes" id="UP000199107">
    <property type="component" value="Unassembled WGS sequence"/>
</dbReference>
<feature type="transmembrane region" description="Helical" evidence="5">
    <location>
        <begin position="35"/>
        <end position="53"/>
    </location>
</feature>
<evidence type="ECO:0000256" key="1">
    <source>
        <dbReference type="ARBA" id="ARBA00004141"/>
    </source>
</evidence>
<evidence type="ECO:0000256" key="3">
    <source>
        <dbReference type="ARBA" id="ARBA00022989"/>
    </source>
</evidence>
<dbReference type="PANTHER" id="PTHR10037:SF62">
    <property type="entry name" value="SODIUM CHANNEL PROTEIN 60E"/>
    <property type="match status" value="1"/>
</dbReference>
<dbReference type="GO" id="GO:0005248">
    <property type="term" value="F:voltage-gated sodium channel activity"/>
    <property type="evidence" value="ECO:0007669"/>
    <property type="project" value="TreeGrafter"/>
</dbReference>
<evidence type="ECO:0000259" key="6">
    <source>
        <dbReference type="Pfam" id="PF00520"/>
    </source>
</evidence>
<dbReference type="PANTHER" id="PTHR10037">
    <property type="entry name" value="VOLTAGE-GATED CATION CHANNEL CALCIUM AND SODIUM"/>
    <property type="match status" value="1"/>
</dbReference>
<evidence type="ECO:0000256" key="4">
    <source>
        <dbReference type="ARBA" id="ARBA00023136"/>
    </source>
</evidence>
<feature type="domain" description="Ion transport" evidence="6">
    <location>
        <begin position="33"/>
        <end position="250"/>
    </location>
</feature>
<comment type="subcellular location">
    <subcellularLocation>
        <location evidence="1">Membrane</location>
        <topology evidence="1">Multi-pass membrane protein</topology>
    </subcellularLocation>
</comment>
<keyword evidence="7" id="KW-0406">Ion transport</keyword>
<dbReference type="Gene3D" id="1.10.287.70">
    <property type="match status" value="1"/>
</dbReference>
<dbReference type="InterPro" id="IPR005821">
    <property type="entry name" value="Ion_trans_dom"/>
</dbReference>
<evidence type="ECO:0000256" key="2">
    <source>
        <dbReference type="ARBA" id="ARBA00022692"/>
    </source>
</evidence>
<evidence type="ECO:0000313" key="7">
    <source>
        <dbReference type="EMBL" id="SDL05678.1"/>
    </source>
</evidence>
<feature type="transmembrane region" description="Helical" evidence="5">
    <location>
        <begin position="155"/>
        <end position="177"/>
    </location>
</feature>
<gene>
    <name evidence="7" type="ORF">SAMN05192555_102292</name>
</gene>
<organism evidence="7 8">
    <name type="scientific">Franzmannia pantelleriensis</name>
    <dbReference type="NCBI Taxonomy" id="48727"/>
    <lineage>
        <taxon>Bacteria</taxon>
        <taxon>Pseudomonadati</taxon>
        <taxon>Pseudomonadota</taxon>
        <taxon>Gammaproteobacteria</taxon>
        <taxon>Oceanospirillales</taxon>
        <taxon>Halomonadaceae</taxon>
        <taxon>Franzmannia</taxon>
    </lineage>
</organism>
<dbReference type="SUPFAM" id="SSF81324">
    <property type="entry name" value="Voltage-gated potassium channels"/>
    <property type="match status" value="1"/>
</dbReference>
<keyword evidence="7" id="KW-0407">Ion channel</keyword>
<feature type="transmembrane region" description="Helical" evidence="5">
    <location>
        <begin position="65"/>
        <end position="87"/>
    </location>
</feature>
<keyword evidence="8" id="KW-1185">Reference proteome</keyword>
<sequence>MARRFGVSERPGCDPMNQPFDTWQARFERLRSNKIFETCVIAIIIISALLVGAKTYEEASRFEQVMRVFDMAVTGFFLVEILIRMAAEKRLRDFFKKGWNIFDFIIVTASLIPLEDSEMVLLARLLRIFRVLRLVSMIPELRMLVSALFKSIPRMGYVALLMFIIFYIYGAIGSFLFHDVDENLWGNISLAMLTLFQVATFESWATAVLYPTMEHYGYSWIYFLSFIFLNAFIFLNMMIGIVLDVMQKENTLMELESGEGEAAELHGLRDDVRELRDQLTRMEQLLTQRDGDAAVDKPARD</sequence>
<dbReference type="Pfam" id="PF00520">
    <property type="entry name" value="Ion_trans"/>
    <property type="match status" value="1"/>
</dbReference>
<name>A0A1G9GYB1_9GAMM</name>
<evidence type="ECO:0000313" key="8">
    <source>
        <dbReference type="Proteomes" id="UP000199107"/>
    </source>
</evidence>
<dbReference type="InterPro" id="IPR027359">
    <property type="entry name" value="Volt_channel_dom_sf"/>
</dbReference>
<accession>A0A1G9GYB1</accession>
<feature type="transmembrane region" description="Helical" evidence="5">
    <location>
        <begin position="221"/>
        <end position="243"/>
    </location>
</feature>
<keyword evidence="7" id="KW-0813">Transport</keyword>
<protein>
    <submittedName>
        <fullName evidence="7">Voltage-gated sodium channel</fullName>
    </submittedName>
</protein>
<keyword evidence="2 5" id="KW-0812">Transmembrane</keyword>
<reference evidence="8" key="1">
    <citation type="submission" date="2016-10" db="EMBL/GenBank/DDBJ databases">
        <authorList>
            <person name="Varghese N."/>
            <person name="Submissions S."/>
        </authorList>
    </citation>
    <scope>NUCLEOTIDE SEQUENCE [LARGE SCALE GENOMIC DNA]</scope>
    <source>
        <strain evidence="8">AAP</strain>
    </source>
</reference>
<dbReference type="InterPro" id="IPR043203">
    <property type="entry name" value="VGCC_Ca_Na"/>
</dbReference>
<keyword evidence="4 5" id="KW-0472">Membrane</keyword>